<reference evidence="2 3" key="1">
    <citation type="submission" date="2016-06" db="EMBL/GenBank/DDBJ databases">
        <authorList>
            <person name="Kjaerup R.B."/>
            <person name="Dalgaard T.S."/>
            <person name="Juul-Madsen H.R."/>
        </authorList>
    </citation>
    <scope>NUCLEOTIDE SEQUENCE [LARGE SCALE GENOMIC DNA]</scope>
    <source>
        <strain evidence="2 3">E3012</strain>
    </source>
</reference>
<keyword evidence="1" id="KW-1133">Transmembrane helix</keyword>
<name>A0A1B9D9N5_MYCMA</name>
<proteinExistence type="predicted"/>
<evidence type="ECO:0000313" key="2">
    <source>
        <dbReference type="EMBL" id="OCB56408.1"/>
    </source>
</evidence>
<feature type="transmembrane region" description="Helical" evidence="1">
    <location>
        <begin position="62"/>
        <end position="87"/>
    </location>
</feature>
<keyword evidence="1" id="KW-0472">Membrane</keyword>
<comment type="caution">
    <text evidence="2">The sequence shown here is derived from an EMBL/GenBank/DDBJ whole genome shotgun (WGS) entry which is preliminary data.</text>
</comment>
<dbReference type="RefSeq" id="WP_065480773.1">
    <property type="nucleotide sequence ID" value="NZ_MBEE01000094.1"/>
</dbReference>
<dbReference type="AlphaFoldDB" id="A0A1B9D9N5"/>
<keyword evidence="1" id="KW-0812">Transmembrane</keyword>
<feature type="transmembrane region" description="Helical" evidence="1">
    <location>
        <begin position="94"/>
        <end position="113"/>
    </location>
</feature>
<feature type="transmembrane region" description="Helical" evidence="1">
    <location>
        <begin position="133"/>
        <end position="158"/>
    </location>
</feature>
<organism evidence="2 3">
    <name type="scientific">Mycobacterium malmoense</name>
    <dbReference type="NCBI Taxonomy" id="1780"/>
    <lineage>
        <taxon>Bacteria</taxon>
        <taxon>Bacillati</taxon>
        <taxon>Actinomycetota</taxon>
        <taxon>Actinomycetes</taxon>
        <taxon>Mycobacteriales</taxon>
        <taxon>Mycobacteriaceae</taxon>
        <taxon>Mycobacterium</taxon>
    </lineage>
</organism>
<gene>
    <name evidence="2" type="ORF">A5677_17975</name>
</gene>
<dbReference type="EMBL" id="MBEE01000094">
    <property type="protein sequence ID" value="OCB56408.1"/>
    <property type="molecule type" value="Genomic_DNA"/>
</dbReference>
<feature type="transmembrane region" description="Helical" evidence="1">
    <location>
        <begin position="37"/>
        <end position="56"/>
    </location>
</feature>
<sequence length="166" mass="18029">MVNVVPRPLISIWRRIMSSPLLTLNGWVAFNVPRAVTALGISLLMGLIVVHVYVVLTEPDPPLYFTVYTAVLAIACLIAAGAMVFAAKPLVPQAGWYWGSLVCLAFLGVYLVSRWVSLPGLVAVTARWDFAPGTFAMAFAAAFVAVHTTVLSGINVAYPQRRQWPD</sequence>
<evidence type="ECO:0000256" key="1">
    <source>
        <dbReference type="SAM" id="Phobius"/>
    </source>
</evidence>
<accession>A0A1B9D9N5</accession>
<dbReference type="OrthoDB" id="4557906at2"/>
<evidence type="ECO:0000313" key="3">
    <source>
        <dbReference type="Proteomes" id="UP000092683"/>
    </source>
</evidence>
<protein>
    <submittedName>
        <fullName evidence="2">Oxidoreductase</fullName>
    </submittedName>
</protein>
<dbReference type="Proteomes" id="UP000092683">
    <property type="component" value="Unassembled WGS sequence"/>
</dbReference>